<dbReference type="Pfam" id="PF08284">
    <property type="entry name" value="RVP_2"/>
    <property type="match status" value="1"/>
</dbReference>
<reference evidence="1" key="1">
    <citation type="submission" date="2020-07" db="EMBL/GenBank/DDBJ databases">
        <authorList>
            <person name="Lin J."/>
        </authorList>
    </citation>
    <scope>NUCLEOTIDE SEQUENCE</scope>
</reference>
<dbReference type="InterPro" id="IPR021109">
    <property type="entry name" value="Peptidase_aspartic_dom_sf"/>
</dbReference>
<dbReference type="PANTHER" id="PTHR15503">
    <property type="entry name" value="LDOC1 RELATED"/>
    <property type="match status" value="1"/>
</dbReference>
<dbReference type="InterPro" id="IPR032567">
    <property type="entry name" value="RTL1-rel"/>
</dbReference>
<protein>
    <recommendedName>
        <fullName evidence="2">Retrotransposon gag domain-containing protein</fullName>
    </recommendedName>
</protein>
<proteinExistence type="predicted"/>
<dbReference type="Gene3D" id="2.40.70.10">
    <property type="entry name" value="Acid Proteases"/>
    <property type="match status" value="1"/>
</dbReference>
<dbReference type="EMBL" id="LR862144">
    <property type="protein sequence ID" value="CAD1824851.1"/>
    <property type="molecule type" value="Genomic_DNA"/>
</dbReference>
<name>A0A6V7P1W3_ANACO</name>
<evidence type="ECO:0000313" key="1">
    <source>
        <dbReference type="EMBL" id="CAD1824851.1"/>
    </source>
</evidence>
<dbReference type="PANTHER" id="PTHR15503:SF45">
    <property type="entry name" value="RNA-DIRECTED DNA POLYMERASE HOMOLOG"/>
    <property type="match status" value="1"/>
</dbReference>
<dbReference type="AlphaFoldDB" id="A0A6V7P1W3"/>
<organism evidence="1">
    <name type="scientific">Ananas comosus var. bracteatus</name>
    <name type="common">red pineapple</name>
    <dbReference type="NCBI Taxonomy" id="296719"/>
    <lineage>
        <taxon>Eukaryota</taxon>
        <taxon>Viridiplantae</taxon>
        <taxon>Streptophyta</taxon>
        <taxon>Embryophyta</taxon>
        <taxon>Tracheophyta</taxon>
        <taxon>Spermatophyta</taxon>
        <taxon>Magnoliopsida</taxon>
        <taxon>Liliopsida</taxon>
        <taxon>Poales</taxon>
        <taxon>Bromeliaceae</taxon>
        <taxon>Bromelioideae</taxon>
        <taxon>Ananas</taxon>
    </lineage>
</organism>
<dbReference type="SUPFAM" id="SSF50630">
    <property type="entry name" value="Acid proteases"/>
    <property type="match status" value="1"/>
</dbReference>
<evidence type="ECO:0008006" key="2">
    <source>
        <dbReference type="Google" id="ProtNLM"/>
    </source>
</evidence>
<gene>
    <name evidence="1" type="ORF">CB5_LOCUS8062</name>
</gene>
<sequence>MAVGLSCGAQFNDMAVGLDFGVQFIDMAVGLSFGAQFVDMVIGRLHELVARQVAAATPVPQDPPAPVAPTPAAAAAPVMAIPPTASGSSALDLDALEAEKERSLAVLTALKRFNPPTFNGDDNDPWVMEAWLTAMEALFEDIYTLERDKVHLAAHCDKRKIKEDFRKLRQGSRSVREYEKEFSHMIIKSWAILSVRGGVSDVAKRGISVGSVRVAHHRPRKLLRLSMLRNSLRGYYQLCRRDVRPRRSSQRHHERHRVAEFMQPSGASNSFIGVSFAKSHDIEISDSPDPWWVYAPEHTFSVTKECLACPIQIGEWIMLADLLVLKRMWGFDVILGLDWLSKYYASIDCESKVITFREPGQKELVYRACQSSRFPATVSASRVRKLVKGGCVAYLATVVETQRERELPTLGDIPKVRSDVEGGRAGDFGVGSDGALRFRNRLCVPKDDEIRKVVL</sequence>
<dbReference type="CDD" id="cd00303">
    <property type="entry name" value="retropepsin_like"/>
    <property type="match status" value="1"/>
</dbReference>
<accession>A0A6V7P1W3</accession>